<name>A0A848L3V8_9ACTN</name>
<dbReference type="EC" id="2.7.13.3" evidence="3"/>
<feature type="domain" description="Histidine kinase" evidence="12">
    <location>
        <begin position="248"/>
        <end position="456"/>
    </location>
</feature>
<evidence type="ECO:0000256" key="7">
    <source>
        <dbReference type="ARBA" id="ARBA00022777"/>
    </source>
</evidence>
<keyword evidence="4" id="KW-0597">Phosphoprotein</keyword>
<dbReference type="Pfam" id="PF02518">
    <property type="entry name" value="HATPase_c"/>
    <property type="match status" value="1"/>
</dbReference>
<dbReference type="InterPro" id="IPR050428">
    <property type="entry name" value="TCS_sensor_his_kinase"/>
</dbReference>
<keyword evidence="9" id="KW-0902">Two-component regulatory system</keyword>
<keyword evidence="15" id="KW-1185">Reference proteome</keyword>
<reference evidence="14 15" key="1">
    <citation type="submission" date="2020-04" db="EMBL/GenBank/DDBJ databases">
        <title>Gordonia sp. nov. TBRC 11910.</title>
        <authorList>
            <person name="Suriyachadkun C."/>
        </authorList>
    </citation>
    <scope>NUCLEOTIDE SEQUENCE [LARGE SCALE GENOMIC DNA]</scope>
    <source>
        <strain evidence="14 15">TBRC 11910</strain>
    </source>
</reference>
<dbReference type="InterPro" id="IPR004358">
    <property type="entry name" value="Sig_transdc_His_kin-like_C"/>
</dbReference>
<accession>A0A848L3V8</accession>
<dbReference type="Gene3D" id="3.30.565.10">
    <property type="entry name" value="Histidine kinase-like ATPase, C-terminal domain"/>
    <property type="match status" value="1"/>
</dbReference>
<comment type="caution">
    <text evidence="14">The sequence shown here is derived from an EMBL/GenBank/DDBJ whole genome shotgun (WGS) entry which is preliminary data.</text>
</comment>
<dbReference type="PROSITE" id="PS50885">
    <property type="entry name" value="HAMP"/>
    <property type="match status" value="1"/>
</dbReference>
<keyword evidence="10 11" id="KW-0472">Membrane</keyword>
<dbReference type="GO" id="GO:0000155">
    <property type="term" value="F:phosphorelay sensor kinase activity"/>
    <property type="evidence" value="ECO:0007669"/>
    <property type="project" value="InterPro"/>
</dbReference>
<comment type="catalytic activity">
    <reaction evidence="1">
        <text>ATP + protein L-histidine = ADP + protein N-phospho-L-histidine.</text>
        <dbReference type="EC" id="2.7.13.3"/>
    </reaction>
</comment>
<dbReference type="Gene3D" id="1.10.287.130">
    <property type="match status" value="1"/>
</dbReference>
<evidence type="ECO:0000259" key="13">
    <source>
        <dbReference type="PROSITE" id="PS50885"/>
    </source>
</evidence>
<feature type="transmembrane region" description="Helical" evidence="11">
    <location>
        <begin position="20"/>
        <end position="40"/>
    </location>
</feature>
<dbReference type="InterPro" id="IPR036097">
    <property type="entry name" value="HisK_dim/P_sf"/>
</dbReference>
<evidence type="ECO:0000256" key="3">
    <source>
        <dbReference type="ARBA" id="ARBA00012438"/>
    </source>
</evidence>
<evidence type="ECO:0000256" key="10">
    <source>
        <dbReference type="ARBA" id="ARBA00023136"/>
    </source>
</evidence>
<dbReference type="SMART" id="SM00304">
    <property type="entry name" value="HAMP"/>
    <property type="match status" value="1"/>
</dbReference>
<dbReference type="AlphaFoldDB" id="A0A848L3V8"/>
<dbReference type="SUPFAM" id="SSF47384">
    <property type="entry name" value="Homodimeric domain of signal transducing histidine kinase"/>
    <property type="match status" value="1"/>
</dbReference>
<gene>
    <name evidence="14" type="ORF">HH308_28815</name>
</gene>
<organism evidence="14 15">
    <name type="scientific">Gordonia asplenii</name>
    <dbReference type="NCBI Taxonomy" id="2725283"/>
    <lineage>
        <taxon>Bacteria</taxon>
        <taxon>Bacillati</taxon>
        <taxon>Actinomycetota</taxon>
        <taxon>Actinomycetes</taxon>
        <taxon>Mycobacteriales</taxon>
        <taxon>Gordoniaceae</taxon>
        <taxon>Gordonia</taxon>
    </lineage>
</organism>
<dbReference type="SUPFAM" id="SSF55874">
    <property type="entry name" value="ATPase domain of HSP90 chaperone/DNA topoisomerase II/histidine kinase"/>
    <property type="match status" value="1"/>
</dbReference>
<dbReference type="InterPro" id="IPR003661">
    <property type="entry name" value="HisK_dim/P_dom"/>
</dbReference>
<feature type="transmembrane region" description="Helical" evidence="11">
    <location>
        <begin position="164"/>
        <end position="186"/>
    </location>
</feature>
<dbReference type="InterPro" id="IPR005467">
    <property type="entry name" value="His_kinase_dom"/>
</dbReference>
<dbReference type="CDD" id="cd06225">
    <property type="entry name" value="HAMP"/>
    <property type="match status" value="1"/>
</dbReference>
<dbReference type="PRINTS" id="PR00344">
    <property type="entry name" value="BCTRLSENSOR"/>
</dbReference>
<dbReference type="SMART" id="SM00388">
    <property type="entry name" value="HisKA"/>
    <property type="match status" value="1"/>
</dbReference>
<evidence type="ECO:0000256" key="5">
    <source>
        <dbReference type="ARBA" id="ARBA00022679"/>
    </source>
</evidence>
<keyword evidence="7 14" id="KW-0418">Kinase</keyword>
<dbReference type="PANTHER" id="PTHR45436">
    <property type="entry name" value="SENSOR HISTIDINE KINASE YKOH"/>
    <property type="match status" value="1"/>
</dbReference>
<dbReference type="EMBL" id="JABBNB010000057">
    <property type="protein sequence ID" value="NMO05227.1"/>
    <property type="molecule type" value="Genomic_DNA"/>
</dbReference>
<dbReference type="GO" id="GO:0005886">
    <property type="term" value="C:plasma membrane"/>
    <property type="evidence" value="ECO:0007669"/>
    <property type="project" value="UniProtKB-SubCell"/>
</dbReference>
<keyword evidence="6 11" id="KW-0812">Transmembrane</keyword>
<evidence type="ECO:0000256" key="11">
    <source>
        <dbReference type="SAM" id="Phobius"/>
    </source>
</evidence>
<evidence type="ECO:0000256" key="9">
    <source>
        <dbReference type="ARBA" id="ARBA00023012"/>
    </source>
</evidence>
<sequence>MTRKQSRRRRLGVRARSTLIATLAAALAFVLGGVVMLMMLHKANNDLMYRAASARTEQIAHTITQDGLAGLGVGDLDPGGDVDVVQVIDQRGAVVAATAGAPSTPMVDGATPPGDYRYTDDATFAGRPEKYCAATLGAEHDEHYYTVIAAVRAGGIRHSELTTAVILAIELPIIIAFAAWAVYLLVGRSLRPVSRISRQAREITASALEQRVPVPDAKDEIHTLATTMNDMLERLESSREAQMRFVGDASHELRSPLTTLVGLLDLADDTDSAVDIATVRTFLLPEASRMQRMVDDLLLLARADEDGLRLCHKPIDLDDLVFAESARVRALGTARVRTQVVPLRVQGDPDMIARALRNLTDNAVRHATSTVWLTMRAEHDVAVVVVSDDGPGIGAEQSQRIFERFARLDTDRRTASGAGLGLAIVSEIARAHHGHVRLIESRFGGASMEFTLPMTPGESSVVAEAVTTAANGLDR</sequence>
<dbReference type="Pfam" id="PF00512">
    <property type="entry name" value="HisKA"/>
    <property type="match status" value="1"/>
</dbReference>
<protein>
    <recommendedName>
        <fullName evidence="3">histidine kinase</fullName>
        <ecNumber evidence="3">2.7.13.3</ecNumber>
    </recommendedName>
</protein>
<dbReference type="Gene3D" id="6.10.340.10">
    <property type="match status" value="1"/>
</dbReference>
<dbReference type="SUPFAM" id="SSF158472">
    <property type="entry name" value="HAMP domain-like"/>
    <property type="match status" value="1"/>
</dbReference>
<dbReference type="InterPro" id="IPR003594">
    <property type="entry name" value="HATPase_dom"/>
</dbReference>
<evidence type="ECO:0000256" key="8">
    <source>
        <dbReference type="ARBA" id="ARBA00022989"/>
    </source>
</evidence>
<dbReference type="Proteomes" id="UP000550729">
    <property type="component" value="Unassembled WGS sequence"/>
</dbReference>
<dbReference type="PANTHER" id="PTHR45436:SF5">
    <property type="entry name" value="SENSOR HISTIDINE KINASE TRCS"/>
    <property type="match status" value="1"/>
</dbReference>
<dbReference type="Pfam" id="PF00672">
    <property type="entry name" value="HAMP"/>
    <property type="match status" value="1"/>
</dbReference>
<keyword evidence="8 11" id="KW-1133">Transmembrane helix</keyword>
<evidence type="ECO:0000313" key="15">
    <source>
        <dbReference type="Proteomes" id="UP000550729"/>
    </source>
</evidence>
<evidence type="ECO:0000256" key="6">
    <source>
        <dbReference type="ARBA" id="ARBA00022692"/>
    </source>
</evidence>
<dbReference type="InterPro" id="IPR003660">
    <property type="entry name" value="HAMP_dom"/>
</dbReference>
<keyword evidence="5" id="KW-0808">Transferase</keyword>
<evidence type="ECO:0000256" key="1">
    <source>
        <dbReference type="ARBA" id="ARBA00000085"/>
    </source>
</evidence>
<evidence type="ECO:0000256" key="4">
    <source>
        <dbReference type="ARBA" id="ARBA00022553"/>
    </source>
</evidence>
<evidence type="ECO:0000256" key="2">
    <source>
        <dbReference type="ARBA" id="ARBA00004236"/>
    </source>
</evidence>
<dbReference type="CDD" id="cd00082">
    <property type="entry name" value="HisKA"/>
    <property type="match status" value="1"/>
</dbReference>
<proteinExistence type="predicted"/>
<dbReference type="PROSITE" id="PS50109">
    <property type="entry name" value="HIS_KIN"/>
    <property type="match status" value="1"/>
</dbReference>
<evidence type="ECO:0000313" key="14">
    <source>
        <dbReference type="EMBL" id="NMO05227.1"/>
    </source>
</evidence>
<dbReference type="SMART" id="SM00387">
    <property type="entry name" value="HATPase_c"/>
    <property type="match status" value="1"/>
</dbReference>
<evidence type="ECO:0000259" key="12">
    <source>
        <dbReference type="PROSITE" id="PS50109"/>
    </source>
</evidence>
<feature type="domain" description="HAMP" evidence="13">
    <location>
        <begin position="187"/>
        <end position="240"/>
    </location>
</feature>
<dbReference type="InterPro" id="IPR036890">
    <property type="entry name" value="HATPase_C_sf"/>
</dbReference>
<comment type="subcellular location">
    <subcellularLocation>
        <location evidence="2">Cell membrane</location>
    </subcellularLocation>
</comment>
<dbReference type="RefSeq" id="WP_170197732.1">
    <property type="nucleotide sequence ID" value="NZ_JABBNB010000057.1"/>
</dbReference>